<evidence type="ECO:0000256" key="7">
    <source>
        <dbReference type="HAMAP-Rule" id="MF_00375"/>
    </source>
</evidence>
<dbReference type="Gene3D" id="3.40.640.10">
    <property type="entry name" value="Type I PLP-dependent aspartate aminotransferase-like (Major domain)"/>
    <property type="match status" value="1"/>
</dbReference>
<comment type="caution">
    <text evidence="8">The sequence shown here is derived from an EMBL/GenBank/DDBJ whole genome shotgun (WGS) entry which is preliminary data.</text>
</comment>
<keyword evidence="7" id="KW-0963">Cytoplasm</keyword>
<dbReference type="Gene3D" id="3.90.1150.10">
    <property type="entry name" value="Aspartate Aminotransferase, domain 1"/>
    <property type="match status" value="1"/>
</dbReference>
<comment type="catalytic activity">
    <reaction evidence="7">
        <text>(S)-4-amino-5-oxopentanoate = 5-aminolevulinate</text>
        <dbReference type="Rhea" id="RHEA:14265"/>
        <dbReference type="ChEBI" id="CHEBI:57501"/>
        <dbReference type="ChEBI" id="CHEBI:356416"/>
        <dbReference type="EC" id="5.4.3.8"/>
    </reaction>
</comment>
<dbReference type="HAMAP" id="MF_00375">
    <property type="entry name" value="HemL_aminotrans_3"/>
    <property type="match status" value="1"/>
</dbReference>
<comment type="subunit">
    <text evidence="7">Homodimer.</text>
</comment>
<comment type="cofactor">
    <cofactor evidence="1 7">
        <name>pyridoxal 5'-phosphate</name>
        <dbReference type="ChEBI" id="CHEBI:597326"/>
    </cofactor>
</comment>
<dbReference type="GO" id="GO:0005737">
    <property type="term" value="C:cytoplasm"/>
    <property type="evidence" value="ECO:0007669"/>
    <property type="project" value="UniProtKB-SubCell"/>
</dbReference>
<evidence type="ECO:0000313" key="8">
    <source>
        <dbReference type="EMBL" id="CAF0698972.1"/>
    </source>
</evidence>
<dbReference type="PANTHER" id="PTHR43713:SF3">
    <property type="entry name" value="GLUTAMATE-1-SEMIALDEHYDE 2,1-AMINOMUTASE 1, CHLOROPLASTIC-RELATED"/>
    <property type="match status" value="1"/>
</dbReference>
<dbReference type="SUPFAM" id="SSF53383">
    <property type="entry name" value="PLP-dependent transferases"/>
    <property type="match status" value="1"/>
</dbReference>
<keyword evidence="4 7" id="KW-0663">Pyridoxal phosphate</keyword>
<comment type="subcellular location">
    <subcellularLocation>
        <location evidence="7">Cytoplasm</location>
    </subcellularLocation>
</comment>
<evidence type="ECO:0000256" key="5">
    <source>
        <dbReference type="ARBA" id="ARBA00023235"/>
    </source>
</evidence>
<dbReference type="GO" id="GO:0008483">
    <property type="term" value="F:transaminase activity"/>
    <property type="evidence" value="ECO:0007669"/>
    <property type="project" value="InterPro"/>
</dbReference>
<evidence type="ECO:0000256" key="1">
    <source>
        <dbReference type="ARBA" id="ARBA00001933"/>
    </source>
</evidence>
<dbReference type="GO" id="GO:0042286">
    <property type="term" value="F:glutamate-1-semialdehyde 2,1-aminomutase activity"/>
    <property type="evidence" value="ECO:0007669"/>
    <property type="project" value="UniProtKB-UniRule"/>
</dbReference>
<accession>A0A8J2BQF4</accession>
<dbReference type="EC" id="5.4.3.8" evidence="7"/>
<evidence type="ECO:0000256" key="2">
    <source>
        <dbReference type="ARBA" id="ARBA00004819"/>
    </source>
</evidence>
<dbReference type="InterPro" id="IPR004639">
    <property type="entry name" value="4pyrrol_synth_GluAld_NH2Trfase"/>
</dbReference>
<keyword evidence="5 7" id="KW-0413">Isomerase</keyword>
<dbReference type="PROSITE" id="PS00600">
    <property type="entry name" value="AA_TRANSFER_CLASS_3"/>
    <property type="match status" value="1"/>
</dbReference>
<dbReference type="InterPro" id="IPR015422">
    <property type="entry name" value="PyrdxlP-dep_Trfase_small"/>
</dbReference>
<evidence type="ECO:0000256" key="4">
    <source>
        <dbReference type="ARBA" id="ARBA00022898"/>
    </source>
</evidence>
<dbReference type="InterPro" id="IPR015421">
    <property type="entry name" value="PyrdxlP-dep_Trfase_major"/>
</dbReference>
<evidence type="ECO:0000256" key="3">
    <source>
        <dbReference type="ARBA" id="ARBA00008981"/>
    </source>
</evidence>
<dbReference type="NCBIfam" id="TIGR00713">
    <property type="entry name" value="hemL"/>
    <property type="match status" value="1"/>
</dbReference>
<dbReference type="UniPathway" id="UPA00251">
    <property type="reaction ID" value="UER00317"/>
</dbReference>
<dbReference type="NCBIfam" id="NF000818">
    <property type="entry name" value="PRK00062.1"/>
    <property type="match status" value="1"/>
</dbReference>
<dbReference type="PANTHER" id="PTHR43713">
    <property type="entry name" value="GLUTAMATE-1-SEMIALDEHYDE 2,1-AMINOMUTASE"/>
    <property type="match status" value="1"/>
</dbReference>
<dbReference type="InterPro" id="IPR005814">
    <property type="entry name" value="Aminotrans_3"/>
</dbReference>
<dbReference type="GO" id="GO:0006782">
    <property type="term" value="P:protoporphyrinogen IX biosynthetic process"/>
    <property type="evidence" value="ECO:0007669"/>
    <property type="project" value="UniProtKB-UniRule"/>
</dbReference>
<reference evidence="8" key="1">
    <citation type="submission" date="2021-02" db="EMBL/GenBank/DDBJ databases">
        <authorList>
            <person name="Cremers G."/>
            <person name="Picone N."/>
        </authorList>
    </citation>
    <scope>NUCLEOTIDE SEQUENCE</scope>
    <source>
        <strain evidence="8">PQ17</strain>
    </source>
</reference>
<comment type="similarity">
    <text evidence="3 7">Belongs to the class-III pyridoxal-phosphate-dependent aminotransferase family. HemL subfamily.</text>
</comment>
<sequence length="430" mass="46252">MVKNQRPTSSKLYLEAQELLVGGVNSPVRTFGAVQTAPLFVSRARGSRLWDVDGNEFLDYLGSWGAAILGHAAGPVIRAIQEAATKGTSFGLCHPLELRLAQKVCQWVPSVERLRLTSSGTEACLTAVRLARGVTGREKIIKFEGAYHGHGDSLLVRAGSGALAGGHPDSAGVPAWLAAQTLVVSWNDLPSLKEVFRLHGKEVAGIILEPVLANCGVIPPEPGFLEEVMELARQHGSLVIWDEVITGFRLGPAGAQGQWGLRPDLTTFGKVLGGGLPLGALGGRKEIMERLAPCGDVYHAGTLSGNPVAVAAGLAQLEELEKGGGYAILTELGELLEQGIREVLRGLPYPVCFQRCGSLFSFFFTEGPIRNFRDARRSDPKKFARFFAGLLERGILLAPSPWESSFLSVAHTENDVEWTVRMMGEVLRSL</sequence>
<dbReference type="FunFam" id="3.40.640.10:FF:000021">
    <property type="entry name" value="Glutamate-1-semialdehyde 2,1-aminomutase"/>
    <property type="match status" value="1"/>
</dbReference>
<comment type="pathway">
    <text evidence="2">Porphyrin-containing compound metabolism; protoporphyrin-IX biosynthesis; 5-aminolevulinate from L-glutamyl-tRNA(Glu): step 2/2.</text>
</comment>
<protein>
    <recommendedName>
        <fullName evidence="7">Glutamate-1-semialdehyde 2,1-aminomutase</fullName>
        <shortName evidence="7">GSA</shortName>
        <ecNumber evidence="7">5.4.3.8</ecNumber>
    </recommendedName>
    <alternativeName>
        <fullName evidence="7">Glutamate-1-semialdehyde aminotransferase</fullName>
        <shortName evidence="7">GSA-AT</shortName>
    </alternativeName>
</protein>
<dbReference type="EMBL" id="CAJNOB010000023">
    <property type="protein sequence ID" value="CAF0698972.1"/>
    <property type="molecule type" value="Genomic_DNA"/>
</dbReference>
<keyword evidence="6 7" id="KW-0627">Porphyrin biosynthesis</keyword>
<dbReference type="AlphaFoldDB" id="A0A8J2BQF4"/>
<dbReference type="RefSeq" id="WP_174582075.1">
    <property type="nucleotide sequence ID" value="NZ_CAJNOB010000023.1"/>
</dbReference>
<organism evidence="8 9">
    <name type="scientific">Candidatus Methylacidithermus pantelleriae</name>
    <dbReference type="NCBI Taxonomy" id="2744239"/>
    <lineage>
        <taxon>Bacteria</taxon>
        <taxon>Pseudomonadati</taxon>
        <taxon>Verrucomicrobiota</taxon>
        <taxon>Methylacidiphilae</taxon>
        <taxon>Methylacidiphilales</taxon>
        <taxon>Methylacidiphilaceae</taxon>
        <taxon>Candidatus Methylacidithermus</taxon>
    </lineage>
</organism>
<evidence type="ECO:0000256" key="6">
    <source>
        <dbReference type="ARBA" id="ARBA00023244"/>
    </source>
</evidence>
<dbReference type="Pfam" id="PF00202">
    <property type="entry name" value="Aminotran_3"/>
    <property type="match status" value="1"/>
</dbReference>
<feature type="modified residue" description="N6-(pyridoxal phosphate)lysine" evidence="7">
    <location>
        <position position="270"/>
    </location>
</feature>
<keyword evidence="9" id="KW-1185">Reference proteome</keyword>
<evidence type="ECO:0000313" key="9">
    <source>
        <dbReference type="Proteomes" id="UP000663859"/>
    </source>
</evidence>
<proteinExistence type="inferred from homology"/>
<dbReference type="InterPro" id="IPR015424">
    <property type="entry name" value="PyrdxlP-dep_Trfase"/>
</dbReference>
<gene>
    <name evidence="7 8" type="primary">hemL</name>
    <name evidence="8" type="ORF">MPNT_30082</name>
</gene>
<dbReference type="InterPro" id="IPR049704">
    <property type="entry name" value="Aminotrans_3_PPA_site"/>
</dbReference>
<dbReference type="CDD" id="cd00610">
    <property type="entry name" value="OAT_like"/>
    <property type="match status" value="1"/>
</dbReference>
<name>A0A8J2BQF4_9BACT</name>
<dbReference type="Proteomes" id="UP000663859">
    <property type="component" value="Unassembled WGS sequence"/>
</dbReference>
<dbReference type="GO" id="GO:0030170">
    <property type="term" value="F:pyridoxal phosphate binding"/>
    <property type="evidence" value="ECO:0007669"/>
    <property type="project" value="InterPro"/>
</dbReference>